<evidence type="ECO:0000313" key="2">
    <source>
        <dbReference type="EMBL" id="MBC8592324.1"/>
    </source>
</evidence>
<keyword evidence="3" id="KW-1185">Reference proteome</keyword>
<dbReference type="EMBL" id="JACRTF010000001">
    <property type="protein sequence ID" value="MBC8592324.1"/>
    <property type="molecule type" value="Genomic_DNA"/>
</dbReference>
<protein>
    <submittedName>
        <fullName evidence="2">Uncharacterized protein</fullName>
    </submittedName>
</protein>
<name>A0A926F5K7_9BACT</name>
<comment type="caution">
    <text evidence="2">The sequence shown here is derived from an EMBL/GenBank/DDBJ whole genome shotgun (WGS) entry which is preliminary data.</text>
</comment>
<accession>A0A926F5K7</accession>
<sequence length="219" mass="25525">MKNNSNLSFIYSAIKSLALSFHNSATTRIIFLLTALIILPAMPLKGQRRYNYSYNYGNGTIALNLDSNRCYSLSSTKPEWLNRPDDLPLTNEEAPPVIWSSGTYYYSKDTIIYKDRKDKSKFFYFVIQEQGDKLNAIRLTDISKNTSNLSLRRILYNDSIIKQTCVYDLLNEKSVFYVRTYSVSKDNKSSLLLDVYDWRNGTKVKIFHNDKVQQDEWKI</sequence>
<keyword evidence="1" id="KW-0812">Transmembrane</keyword>
<dbReference type="RefSeq" id="WP_262433539.1">
    <property type="nucleotide sequence ID" value="NZ_JACRTF010000001.1"/>
</dbReference>
<reference evidence="2" key="1">
    <citation type="submission" date="2020-08" db="EMBL/GenBank/DDBJ databases">
        <title>Genome public.</title>
        <authorList>
            <person name="Liu C."/>
            <person name="Sun Q."/>
        </authorList>
    </citation>
    <scope>NUCLEOTIDE SEQUENCE</scope>
    <source>
        <strain evidence="2">N12</strain>
    </source>
</reference>
<gene>
    <name evidence="2" type="ORF">H8744_03520</name>
</gene>
<proteinExistence type="predicted"/>
<evidence type="ECO:0000313" key="3">
    <source>
        <dbReference type="Proteomes" id="UP000651085"/>
    </source>
</evidence>
<dbReference type="Proteomes" id="UP000651085">
    <property type="component" value="Unassembled WGS sequence"/>
</dbReference>
<feature type="transmembrane region" description="Helical" evidence="1">
    <location>
        <begin position="25"/>
        <end position="44"/>
    </location>
</feature>
<keyword evidence="1" id="KW-0472">Membrane</keyword>
<organism evidence="2 3">
    <name type="scientific">Jilunia laotingensis</name>
    <dbReference type="NCBI Taxonomy" id="2763675"/>
    <lineage>
        <taxon>Bacteria</taxon>
        <taxon>Pseudomonadati</taxon>
        <taxon>Bacteroidota</taxon>
        <taxon>Bacteroidia</taxon>
        <taxon>Bacteroidales</taxon>
        <taxon>Bacteroidaceae</taxon>
        <taxon>Jilunia</taxon>
    </lineage>
</organism>
<dbReference type="AlphaFoldDB" id="A0A926F5K7"/>
<keyword evidence="1" id="KW-1133">Transmembrane helix</keyword>
<evidence type="ECO:0000256" key="1">
    <source>
        <dbReference type="SAM" id="Phobius"/>
    </source>
</evidence>